<dbReference type="PANTHER" id="PTHR24369">
    <property type="entry name" value="ANTIGEN BSP, PUTATIVE-RELATED"/>
    <property type="match status" value="1"/>
</dbReference>
<dbReference type="SUPFAM" id="SSF52058">
    <property type="entry name" value="L domain-like"/>
    <property type="match status" value="1"/>
</dbReference>
<evidence type="ECO:0000256" key="4">
    <source>
        <dbReference type="SAM" id="Phobius"/>
    </source>
</evidence>
<keyword evidence="2" id="KW-0677">Repeat</keyword>
<keyword evidence="4" id="KW-0472">Membrane</keyword>
<protein>
    <recommendedName>
        <fullName evidence="7">Leucine rich repeat containing 53</fullName>
    </recommendedName>
</protein>
<evidence type="ECO:0000313" key="5">
    <source>
        <dbReference type="Ensembl" id="ENSOCUP00000002618.3"/>
    </source>
</evidence>
<sequence>MVHSFYVTLCHQLTYIIEAPVTSRVLIITDGHLSSIESTNLSLLFHLALLSLRRNEIKDVGQEALQGLTQWRTLLLGHNQISSSSLSDHTFSERRSLQVLVLSNNAVQTPRGSWFPKHQGPHPAPAGRQPDHQSSPTSSFCRHHTSAVPGHLDLEASRPLPQLQEVDLSRNRLAHMPDVFSPLKQLILLSLDKNQWSCTCDLYPLAQFLRTYISSSAHMLTNARDLNCKAPAAAMATTRSLLRLSENNCDAKAANLTLVLKERGSLLPGQDVALLTLLGFAGAVGLTCLGLVVFNWKLQQGKANEHTSENLCCRTFDESLCAHEARNYHAKGYCNCHLTQESEIKVMSVVGSRKEMPLLQENSHQATLASESTALDGSFRNLKGKDHGADSTFFCLDGRLLQSGCSEPPGTVAAFNEAALLTRCCPKRVENLRKYETGEIQTETLPQLYLLSTETDISSDTFRRYAASSSALARENLEKHLTNESWQGLASTILI</sequence>
<dbReference type="EMBL" id="AAGW02002038">
    <property type="status" value="NOT_ANNOTATED_CDS"/>
    <property type="molecule type" value="Genomic_DNA"/>
</dbReference>
<dbReference type="GO" id="GO:0005886">
    <property type="term" value="C:plasma membrane"/>
    <property type="evidence" value="ECO:0007669"/>
    <property type="project" value="TreeGrafter"/>
</dbReference>
<evidence type="ECO:0000256" key="2">
    <source>
        <dbReference type="ARBA" id="ARBA00022737"/>
    </source>
</evidence>
<proteinExistence type="predicted"/>
<evidence type="ECO:0008006" key="7">
    <source>
        <dbReference type="Google" id="ProtNLM"/>
    </source>
</evidence>
<dbReference type="PANTHER" id="PTHR24369:SF161">
    <property type="entry name" value="LEUCINE-RICH REPEAT-CONTAINING PROTEIN 53"/>
    <property type="match status" value="1"/>
</dbReference>
<evidence type="ECO:0000256" key="3">
    <source>
        <dbReference type="SAM" id="MobiDB-lite"/>
    </source>
</evidence>
<keyword evidence="6" id="KW-1185">Reference proteome</keyword>
<dbReference type="SMR" id="G1SIU7"/>
<reference evidence="5" key="2">
    <citation type="submission" date="2025-08" db="UniProtKB">
        <authorList>
            <consortium name="Ensembl"/>
        </authorList>
    </citation>
    <scope>IDENTIFICATION</scope>
    <source>
        <strain evidence="5">Thorbecke</strain>
    </source>
</reference>
<organism evidence="5 6">
    <name type="scientific">Oryctolagus cuniculus</name>
    <name type="common">Rabbit</name>
    <dbReference type="NCBI Taxonomy" id="9986"/>
    <lineage>
        <taxon>Eukaryota</taxon>
        <taxon>Metazoa</taxon>
        <taxon>Chordata</taxon>
        <taxon>Craniata</taxon>
        <taxon>Vertebrata</taxon>
        <taxon>Euteleostomi</taxon>
        <taxon>Mammalia</taxon>
        <taxon>Eutheria</taxon>
        <taxon>Euarchontoglires</taxon>
        <taxon>Glires</taxon>
        <taxon>Lagomorpha</taxon>
        <taxon>Leporidae</taxon>
        <taxon>Oryctolagus</taxon>
    </lineage>
</organism>
<reference evidence="5 6" key="1">
    <citation type="journal article" date="2011" name="Nature">
        <title>A high-resolution map of human evolutionary constraint using 29 mammals.</title>
        <authorList>
            <person name="Lindblad-Toh K."/>
            <person name="Garber M."/>
            <person name="Zuk O."/>
            <person name="Lin M.F."/>
            <person name="Parker B.J."/>
            <person name="Washietl S."/>
            <person name="Kheradpour P."/>
            <person name="Ernst J."/>
            <person name="Jordan G."/>
            <person name="Mauceli E."/>
            <person name="Ward L.D."/>
            <person name="Lowe C.B."/>
            <person name="Holloway A.K."/>
            <person name="Clamp M."/>
            <person name="Gnerre S."/>
            <person name="Alfoldi J."/>
            <person name="Beal K."/>
            <person name="Chang J."/>
            <person name="Clawson H."/>
            <person name="Cuff J."/>
            <person name="Di Palma F."/>
            <person name="Fitzgerald S."/>
            <person name="Flicek P."/>
            <person name="Guttman M."/>
            <person name="Hubisz M.J."/>
            <person name="Jaffe D.B."/>
            <person name="Jungreis I."/>
            <person name="Kent W.J."/>
            <person name="Kostka D."/>
            <person name="Lara M."/>
            <person name="Martins A.L."/>
            <person name="Massingham T."/>
            <person name="Moltke I."/>
            <person name="Raney B.J."/>
            <person name="Rasmussen M.D."/>
            <person name="Robinson J."/>
            <person name="Stark A."/>
            <person name="Vilella A.J."/>
            <person name="Wen J."/>
            <person name="Xie X."/>
            <person name="Zody M.C."/>
            <person name="Baldwin J."/>
            <person name="Bloom T."/>
            <person name="Chin C.W."/>
            <person name="Heiman D."/>
            <person name="Nicol R."/>
            <person name="Nusbaum C."/>
            <person name="Young S."/>
            <person name="Wilkinson J."/>
            <person name="Worley K.C."/>
            <person name="Kovar C.L."/>
            <person name="Muzny D.M."/>
            <person name="Gibbs R.A."/>
            <person name="Cree A."/>
            <person name="Dihn H.H."/>
            <person name="Fowler G."/>
            <person name="Jhangiani S."/>
            <person name="Joshi V."/>
            <person name="Lee S."/>
            <person name="Lewis L.R."/>
            <person name="Nazareth L.V."/>
            <person name="Okwuonu G."/>
            <person name="Santibanez J."/>
            <person name="Warren W.C."/>
            <person name="Mardis E.R."/>
            <person name="Weinstock G.M."/>
            <person name="Wilson R.K."/>
            <person name="Delehaunty K."/>
            <person name="Dooling D."/>
            <person name="Fronik C."/>
            <person name="Fulton L."/>
            <person name="Fulton B."/>
            <person name="Graves T."/>
            <person name="Minx P."/>
            <person name="Sodergren E."/>
            <person name="Birney E."/>
            <person name="Margulies E.H."/>
            <person name="Herrero J."/>
            <person name="Green E.D."/>
            <person name="Haussler D."/>
            <person name="Siepel A."/>
            <person name="Goldman N."/>
            <person name="Pollard K.S."/>
            <person name="Pedersen J.S."/>
            <person name="Lander E.S."/>
            <person name="Kellis M."/>
        </authorList>
    </citation>
    <scope>NUCLEOTIDE SEQUENCE [LARGE SCALE GENOMIC DNA]</scope>
    <source>
        <strain evidence="5 6">Thorbecke inbred</strain>
    </source>
</reference>
<accession>G1SIU7</accession>
<dbReference type="InterPro" id="IPR001611">
    <property type="entry name" value="Leu-rich_rpt"/>
</dbReference>
<dbReference type="InterPro" id="IPR050541">
    <property type="entry name" value="LRR_TM_domain-containing"/>
</dbReference>
<dbReference type="Proteomes" id="UP000001811">
    <property type="component" value="Chromosome 13"/>
</dbReference>
<feature type="region of interest" description="Disordered" evidence="3">
    <location>
        <begin position="112"/>
        <end position="142"/>
    </location>
</feature>
<dbReference type="eggNOG" id="KOG0619">
    <property type="taxonomic scope" value="Eukaryota"/>
</dbReference>
<dbReference type="Gene3D" id="3.80.10.10">
    <property type="entry name" value="Ribonuclease Inhibitor"/>
    <property type="match status" value="2"/>
</dbReference>
<feature type="transmembrane region" description="Helical" evidence="4">
    <location>
        <begin position="272"/>
        <end position="294"/>
    </location>
</feature>
<keyword evidence="4" id="KW-0812">Transmembrane</keyword>
<dbReference type="HOGENOM" id="CLU_041090_0_0_1"/>
<dbReference type="InterPro" id="IPR003591">
    <property type="entry name" value="Leu-rich_rpt_typical-subtyp"/>
</dbReference>
<dbReference type="InParanoid" id="G1SIU7"/>
<dbReference type="InterPro" id="IPR032675">
    <property type="entry name" value="LRR_dom_sf"/>
</dbReference>
<name>G1SIU7_RABIT</name>
<dbReference type="SMART" id="SM00369">
    <property type="entry name" value="LRR_TYP"/>
    <property type="match status" value="3"/>
</dbReference>
<dbReference type="AlphaFoldDB" id="G1SIU7"/>
<dbReference type="Ensembl" id="ENSOCUT00000003011.4">
    <property type="protein sequence ID" value="ENSOCUP00000002618.3"/>
    <property type="gene ID" value="ENSOCUG00000003011.4"/>
</dbReference>
<evidence type="ECO:0000256" key="1">
    <source>
        <dbReference type="ARBA" id="ARBA00022614"/>
    </source>
</evidence>
<keyword evidence="1" id="KW-0433">Leucine-rich repeat</keyword>
<reference evidence="5" key="3">
    <citation type="submission" date="2025-09" db="UniProtKB">
        <authorList>
            <consortium name="Ensembl"/>
        </authorList>
    </citation>
    <scope>IDENTIFICATION</scope>
    <source>
        <strain evidence="5">Thorbecke</strain>
    </source>
</reference>
<keyword evidence="4" id="KW-1133">Transmembrane helix</keyword>
<dbReference type="STRING" id="9986.ENSOCUP00000002618"/>
<dbReference type="GeneTree" id="ENSGT00940000167450"/>
<evidence type="ECO:0000313" key="6">
    <source>
        <dbReference type="Proteomes" id="UP000001811"/>
    </source>
</evidence>
<dbReference type="Pfam" id="PF13855">
    <property type="entry name" value="LRR_8"/>
    <property type="match status" value="1"/>
</dbReference>